<name>A0ABT0B8G5_9SPHN</name>
<reference evidence="3" key="1">
    <citation type="submission" date="2022-03" db="EMBL/GenBank/DDBJ databases">
        <title>Identification of a novel bacterium isolated from mangrove sediments.</title>
        <authorList>
            <person name="Pan X."/>
        </authorList>
    </citation>
    <scope>NUCLEOTIDE SEQUENCE</scope>
    <source>
        <strain evidence="3">B1949</strain>
    </source>
</reference>
<feature type="transmembrane region" description="Helical" evidence="2">
    <location>
        <begin position="33"/>
        <end position="53"/>
    </location>
</feature>
<proteinExistence type="predicted"/>
<sequence>MARHEDQLEANAGEETPEAARGEMRAPRRRRRVRAVLLGLAGVSLAGLGAVWFEREDIADNLVGSELAALGLPATYDIVRIGPGEQVFRNLVVGDAAHPDLTVREVRIATRLYLGWPGIGRITVVAPRLYGRVRQGKASFGYLDKVLFSGKAKPGEPVLPDLDVAIVDGRARIETDAGPVGLSLAGEGGLRGGFRGALGASARALSYGGCHSSGASLYGTVRITEAKPRLSGPLRLADLSCPQQKLHLAGAGAKLDLTLGAAFDRADASFGLRTRALGLADGGYARLGGTGRISVHDGIANAQYDLSLRDPYARAWRLSRLDASGSARVGKGLRTIEIENDLSGRDLVAGPEIARALQRGAAAAQGTFLAALADKLRVNLARQLHQGRFTAHLIARRNARGDSLVVPQARLSARDGRSLVEFSRVQALAPQGVQGPPQLSANFISAGPGLPSLSGRMETQGHGETALHVRMDDYASGKSHLAIPELVLRQDKAGNLALAGDVRMGGALPGGAVENLRLPVAGRWSANGALSLWPGCTTARFDRLEAANLSLERDRLTLCPPGGHPIFEARGGDVRFAASTASLDLAGKLGDTPVQLTSGPVSLAYPGSLSARAITVGLGPADARSRFVIGDLSAEIGAGDSAGGVHGTFAKADVALAAVPLDLFGGAGQWRFAEGALTLDKARFDLRDRVSPARFKPLVARDAQLRLADNTITATARLREPKSDREVVRADIVHHLGDASGHAALTVPGLVFDKKLQPDALSDTLMGLVSSLKGSVQGTGRIDWNAKGITSTGRFASDGLDFAAPFGPVQGLSGTVAFTDLLGLVTAPNQTIKVRSINPGIEVNDGVASFDLHPGYRLVVHGAQWPFMQGTLRLEPVTMTVGAAETRRYTLVVEGLNAQSLIQRMDMNNLSASGVFDGSLPLIFDASGGRIENGQLAARAGGGNVAYVGALTYKDLSAMGNFAFDSLKSVDYKTMDIKLDGSLSGEIITRIRFTGVSQGQGAKRNFLTRQVAKLPIRFVVNIKAPFFQLFGNMRSLYDSNYVADPRALGLVDKNGKPIRKEPVPTVSIQPPVSEDTP</sequence>
<gene>
    <name evidence="3" type="ORF">MTR62_01365</name>
</gene>
<dbReference type="EMBL" id="JALHLF010000002">
    <property type="protein sequence ID" value="MCJ2181360.1"/>
    <property type="molecule type" value="Genomic_DNA"/>
</dbReference>
<evidence type="ECO:0000256" key="1">
    <source>
        <dbReference type="SAM" id="MobiDB-lite"/>
    </source>
</evidence>
<dbReference type="InterPro" id="IPR021730">
    <property type="entry name" value="YdbH"/>
</dbReference>
<keyword evidence="2" id="KW-1133">Transmembrane helix</keyword>
<protein>
    <submittedName>
        <fullName evidence="3">YdbH domain-containing protein</fullName>
    </submittedName>
</protein>
<keyword evidence="2" id="KW-0812">Transmembrane</keyword>
<dbReference type="RefSeq" id="WP_244016475.1">
    <property type="nucleotide sequence ID" value="NZ_JALHLF010000002.1"/>
</dbReference>
<comment type="caution">
    <text evidence="3">The sequence shown here is derived from an EMBL/GenBank/DDBJ whole genome shotgun (WGS) entry which is preliminary data.</text>
</comment>
<evidence type="ECO:0000313" key="3">
    <source>
        <dbReference type="EMBL" id="MCJ2181360.1"/>
    </source>
</evidence>
<feature type="region of interest" description="Disordered" evidence="1">
    <location>
        <begin position="1"/>
        <end position="26"/>
    </location>
</feature>
<accession>A0ABT0B8G5</accession>
<dbReference type="Pfam" id="PF11739">
    <property type="entry name" value="YdbH-like"/>
    <property type="match status" value="1"/>
</dbReference>
<evidence type="ECO:0000313" key="4">
    <source>
        <dbReference type="Proteomes" id="UP001162881"/>
    </source>
</evidence>
<keyword evidence="4" id="KW-1185">Reference proteome</keyword>
<keyword evidence="2" id="KW-0472">Membrane</keyword>
<evidence type="ECO:0000256" key="2">
    <source>
        <dbReference type="SAM" id="Phobius"/>
    </source>
</evidence>
<dbReference type="Proteomes" id="UP001162881">
    <property type="component" value="Unassembled WGS sequence"/>
</dbReference>
<organism evidence="3 4">
    <name type="scientific">Novosphingobium organovorum</name>
    <dbReference type="NCBI Taxonomy" id="2930092"/>
    <lineage>
        <taxon>Bacteria</taxon>
        <taxon>Pseudomonadati</taxon>
        <taxon>Pseudomonadota</taxon>
        <taxon>Alphaproteobacteria</taxon>
        <taxon>Sphingomonadales</taxon>
        <taxon>Sphingomonadaceae</taxon>
        <taxon>Novosphingobium</taxon>
    </lineage>
</organism>